<organism evidence="3 4">
    <name type="scientific">Toxoplasma gondii GAB2-2007-GAL-DOM2</name>
    <dbReference type="NCBI Taxonomy" id="1130820"/>
    <lineage>
        <taxon>Eukaryota</taxon>
        <taxon>Sar</taxon>
        <taxon>Alveolata</taxon>
        <taxon>Apicomplexa</taxon>
        <taxon>Conoidasida</taxon>
        <taxon>Coccidia</taxon>
        <taxon>Eucoccidiorida</taxon>
        <taxon>Eimeriorina</taxon>
        <taxon>Sarcocystidae</taxon>
        <taxon>Toxoplasma</taxon>
    </lineage>
</organism>
<proteinExistence type="predicted"/>
<protein>
    <submittedName>
        <fullName evidence="3">Oxidoreductase, short chain dehydrogenase/reductase family protein</fullName>
        <ecNumber evidence="3">1.1.1.62</ecNumber>
    </submittedName>
</protein>
<evidence type="ECO:0000313" key="4">
    <source>
        <dbReference type="Proteomes" id="UP000028837"/>
    </source>
</evidence>
<accession>A0A086JTS5</accession>
<reference evidence="3 4" key="1">
    <citation type="submission" date="2014-02" db="EMBL/GenBank/DDBJ databases">
        <authorList>
            <person name="Sibley D."/>
            <person name="Venepally P."/>
            <person name="Karamycheva S."/>
            <person name="Hadjithomas M."/>
            <person name="Khan A."/>
            <person name="Brunk B."/>
            <person name="Roos D."/>
            <person name="Caler E."/>
            <person name="Lorenzi H."/>
        </authorList>
    </citation>
    <scope>NUCLEOTIDE SEQUENCE [LARGE SCALE GENOMIC DNA]</scope>
    <source>
        <strain evidence="3 4">GAB2-2007-GAL-DOM2</strain>
    </source>
</reference>
<dbReference type="InterPro" id="IPR036291">
    <property type="entry name" value="NAD(P)-bd_dom_sf"/>
</dbReference>
<evidence type="ECO:0000256" key="1">
    <source>
        <dbReference type="SAM" id="SignalP"/>
    </source>
</evidence>
<dbReference type="Proteomes" id="UP000028837">
    <property type="component" value="Unassembled WGS sequence"/>
</dbReference>
<dbReference type="PANTHER" id="PTHR43313:SF36">
    <property type="entry name" value="D-BETA-HYDROXYBUTYRATE DEHYDROGENASE, MITOCHONDRIAL"/>
    <property type="match status" value="1"/>
</dbReference>
<evidence type="ECO:0000313" key="3">
    <source>
        <dbReference type="EMBL" id="KFG35543.1"/>
    </source>
</evidence>
<dbReference type="Pfam" id="PF00106">
    <property type="entry name" value="adh_short"/>
    <property type="match status" value="1"/>
</dbReference>
<dbReference type="PANTHER" id="PTHR43313">
    <property type="entry name" value="SHORT-CHAIN DEHYDROGENASE/REDUCTASE FAMILY 9C"/>
    <property type="match status" value="1"/>
</dbReference>
<dbReference type="PRINTS" id="PR00081">
    <property type="entry name" value="GDHRDH"/>
</dbReference>
<name>A0A086JTS5_TOXGO</name>
<dbReference type="InterPro" id="IPR002347">
    <property type="entry name" value="SDR_fam"/>
</dbReference>
<dbReference type="VEuPathDB" id="ToxoDB:TGDOM2_253960"/>
<keyword evidence="1" id="KW-0732">Signal</keyword>
<keyword evidence="3" id="KW-0560">Oxidoreductase</keyword>
<dbReference type="InterPro" id="IPR020904">
    <property type="entry name" value="Sc_DH/Rdtase_CS"/>
</dbReference>
<dbReference type="EC" id="1.1.1.62" evidence="3"/>
<dbReference type="PROSITE" id="PS00061">
    <property type="entry name" value="ADH_SHORT"/>
    <property type="match status" value="1"/>
</dbReference>
<gene>
    <name evidence="3" type="ORF">TGDOM2_253960</name>
</gene>
<dbReference type="EMBL" id="AHZU02001160">
    <property type="protein sequence ID" value="KFG35543.1"/>
    <property type="molecule type" value="Genomic_DNA"/>
</dbReference>
<feature type="signal peptide" evidence="1">
    <location>
        <begin position="1"/>
        <end position="22"/>
    </location>
</feature>
<sequence length="414" mass="46155">MESLARRLCVYTLTWLAILGDADDLFQASRYKRDGSFLVPPHIWHVETAACRWMIHQRPNVFRRLEADLRTESAFVGANHSLSWGDVLDACWSSSSFVSRALCLGIASFRGAAFALSAFNSWREREKAQERKLAVLVTGSSSGIGLQVTRLLLALDFYVIGTRLHSEDPRCVFEEICRGNSRLLLLPMDVTNAEDVARAVEATKKFLRENDVSGLYALVNCAGIWNWNFIQTQSPQETEKSLKTWRELFDVNLLGAVRVMHAFLPLMQARAVFVGSILGRMSSPGQTAYCASKAAVRLLAEGARSDARDAGVNVVLVAFLAEVRVAPAQHVKSSTCVFAKETLTLCHPGRRRRTRGQLSPRHPRGCFYRPVQSSAGARLSSRANRERNCRLHSLCSDAAHCSLCWMGYVRMETA</sequence>
<feature type="chain" id="PRO_5001808506" evidence="1">
    <location>
        <begin position="23"/>
        <end position="414"/>
    </location>
</feature>
<dbReference type="GO" id="GO:0008202">
    <property type="term" value="P:steroid metabolic process"/>
    <property type="evidence" value="ECO:0007669"/>
    <property type="project" value="TreeGrafter"/>
</dbReference>
<dbReference type="OrthoDB" id="427258at2759"/>
<feature type="domain" description="Ketoreductase" evidence="2">
    <location>
        <begin position="133"/>
        <end position="323"/>
    </location>
</feature>
<dbReference type="SUPFAM" id="SSF51735">
    <property type="entry name" value="NAD(P)-binding Rossmann-fold domains"/>
    <property type="match status" value="1"/>
</dbReference>
<evidence type="ECO:0000259" key="2">
    <source>
        <dbReference type="SMART" id="SM00822"/>
    </source>
</evidence>
<comment type="caution">
    <text evidence="3">The sequence shown here is derived from an EMBL/GenBank/DDBJ whole genome shotgun (WGS) entry which is preliminary data.</text>
</comment>
<dbReference type="SMART" id="SM00822">
    <property type="entry name" value="PKS_KR"/>
    <property type="match status" value="1"/>
</dbReference>
<dbReference type="AlphaFoldDB" id="A0A086JTS5"/>
<dbReference type="Gene3D" id="3.40.50.720">
    <property type="entry name" value="NAD(P)-binding Rossmann-like Domain"/>
    <property type="match status" value="1"/>
</dbReference>
<dbReference type="InterPro" id="IPR057326">
    <property type="entry name" value="KR_dom"/>
</dbReference>
<dbReference type="GO" id="GO:0004303">
    <property type="term" value="F:estradiol 17-beta-dehydrogenase [NAD(P)+] activity"/>
    <property type="evidence" value="ECO:0007669"/>
    <property type="project" value="UniProtKB-EC"/>
</dbReference>